<dbReference type="Gramene" id="Psat06G0532200-T1">
    <property type="protein sequence ID" value="KAI5400389.1"/>
    <property type="gene ID" value="KIW84_065322"/>
</dbReference>
<accession>A0A9D5A9L0</accession>
<dbReference type="InterPro" id="IPR039326">
    <property type="entry name" value="Patronus"/>
</dbReference>
<comment type="caution">
    <text evidence="1">The sequence shown here is derived from an EMBL/GenBank/DDBJ whole genome shotgun (WGS) entry which is preliminary data.</text>
</comment>
<reference evidence="1 2" key="1">
    <citation type="journal article" date="2022" name="Nat. Genet.">
        <title>Improved pea reference genome and pan-genome highlight genomic features and evolutionary characteristics.</title>
        <authorList>
            <person name="Yang T."/>
            <person name="Liu R."/>
            <person name="Luo Y."/>
            <person name="Hu S."/>
            <person name="Wang D."/>
            <person name="Wang C."/>
            <person name="Pandey M.K."/>
            <person name="Ge S."/>
            <person name="Xu Q."/>
            <person name="Li N."/>
            <person name="Li G."/>
            <person name="Huang Y."/>
            <person name="Saxena R.K."/>
            <person name="Ji Y."/>
            <person name="Li M."/>
            <person name="Yan X."/>
            <person name="He Y."/>
            <person name="Liu Y."/>
            <person name="Wang X."/>
            <person name="Xiang C."/>
            <person name="Varshney R.K."/>
            <person name="Ding H."/>
            <person name="Gao S."/>
            <person name="Zong X."/>
        </authorList>
    </citation>
    <scope>NUCLEOTIDE SEQUENCE [LARGE SCALE GENOMIC DNA]</scope>
    <source>
        <strain evidence="1 2">cv. Zhongwan 6</strain>
    </source>
</reference>
<evidence type="ECO:0000313" key="1">
    <source>
        <dbReference type="EMBL" id="KAI5400389.1"/>
    </source>
</evidence>
<keyword evidence="2" id="KW-1185">Reference proteome</keyword>
<dbReference type="EMBL" id="JAMSHJ010000006">
    <property type="protein sequence ID" value="KAI5400389.1"/>
    <property type="molecule type" value="Genomic_DNA"/>
</dbReference>
<proteinExistence type="predicted"/>
<protein>
    <submittedName>
        <fullName evidence="1">Uncharacterized protein</fullName>
    </submittedName>
</protein>
<dbReference type="AlphaFoldDB" id="A0A9D5A9L0"/>
<dbReference type="PANTHER" id="PTHR35125">
    <property type="entry name" value="NEURON NAVIGATOR 1-LIKE-RELATED"/>
    <property type="match status" value="1"/>
</dbReference>
<sequence>MAARTVRLFQDRVNDAGTMSAKTDFNGQKKSKVGGRKPLGDLSNSVKPVDVVDGKKVLNGSFNTVKPSLSQTTKLLKSKNKPAILNKEDVSAKEKNIEVGKKTGIKASKKSNIGGRKVLSDISNSEQAHVHDVKNKNSLNTSSFTGKDLHPDEIAEERMFHNHGKCIESQTQILNVPHFFEDDLDDDMKISFEPLVFRNKSDSPLFKLEEVPEEFIPDTPPPAAWHGYRKSPEFSSSTMWDSPEFSCCTMWDDLAADFMLIDSPKLMDSPKLYKN</sequence>
<organism evidence="1 2">
    <name type="scientific">Pisum sativum</name>
    <name type="common">Garden pea</name>
    <name type="synonym">Lathyrus oleraceus</name>
    <dbReference type="NCBI Taxonomy" id="3888"/>
    <lineage>
        <taxon>Eukaryota</taxon>
        <taxon>Viridiplantae</taxon>
        <taxon>Streptophyta</taxon>
        <taxon>Embryophyta</taxon>
        <taxon>Tracheophyta</taxon>
        <taxon>Spermatophyta</taxon>
        <taxon>Magnoliopsida</taxon>
        <taxon>eudicotyledons</taxon>
        <taxon>Gunneridae</taxon>
        <taxon>Pentapetalae</taxon>
        <taxon>rosids</taxon>
        <taxon>fabids</taxon>
        <taxon>Fabales</taxon>
        <taxon>Fabaceae</taxon>
        <taxon>Papilionoideae</taxon>
        <taxon>50 kb inversion clade</taxon>
        <taxon>NPAAA clade</taxon>
        <taxon>Hologalegina</taxon>
        <taxon>IRL clade</taxon>
        <taxon>Fabeae</taxon>
        <taxon>Lathyrus</taxon>
    </lineage>
</organism>
<dbReference type="GO" id="GO:0007346">
    <property type="term" value="P:regulation of mitotic cell cycle"/>
    <property type="evidence" value="ECO:0007669"/>
    <property type="project" value="InterPro"/>
</dbReference>
<gene>
    <name evidence="1" type="ORF">KIW84_065322</name>
</gene>
<dbReference type="OrthoDB" id="1902316at2759"/>
<evidence type="ECO:0000313" key="2">
    <source>
        <dbReference type="Proteomes" id="UP001058974"/>
    </source>
</evidence>
<dbReference type="Gramene" id="PSAT_LOCUS28071_t1">
    <property type="protein sequence ID" value="CAL5209478.1"/>
    <property type="gene ID" value="PSAT_LOCUS28071"/>
</dbReference>
<dbReference type="Gramene" id="Psat0s2528g0040.1">
    <property type="protein sequence ID" value="Psat0s2528g0040.1.cds"/>
    <property type="gene ID" value="Psat0s2528g0040"/>
</dbReference>
<dbReference type="PANTHER" id="PTHR35125:SF2">
    <property type="entry name" value="PROTEIN PATRONUS 2-LIKE"/>
    <property type="match status" value="1"/>
</dbReference>
<dbReference type="Proteomes" id="UP001058974">
    <property type="component" value="Chromosome 6"/>
</dbReference>
<name>A0A9D5A9L0_PEA</name>